<dbReference type="OrthoDB" id="5146670at2759"/>
<name>A0A3M2RSZ7_9HYPO</name>
<organism evidence="3 4">
    <name type="scientific">Fusarium kuroshium</name>
    <dbReference type="NCBI Taxonomy" id="2010991"/>
    <lineage>
        <taxon>Eukaryota</taxon>
        <taxon>Fungi</taxon>
        <taxon>Dikarya</taxon>
        <taxon>Ascomycota</taxon>
        <taxon>Pezizomycotina</taxon>
        <taxon>Sordariomycetes</taxon>
        <taxon>Hypocreomycetidae</taxon>
        <taxon>Hypocreales</taxon>
        <taxon>Nectriaceae</taxon>
        <taxon>Fusarium</taxon>
        <taxon>Fusarium solani species complex</taxon>
    </lineage>
</organism>
<feature type="region of interest" description="Disordered" evidence="1">
    <location>
        <begin position="146"/>
        <end position="242"/>
    </location>
</feature>
<dbReference type="EMBL" id="NKUJ01000287">
    <property type="protein sequence ID" value="RMJ08436.1"/>
    <property type="molecule type" value="Genomic_DNA"/>
</dbReference>
<sequence>MQSTLLWGLLASSPLLADALGLSTTKTVTKTVFLPPRQTGTVKNIYATVIKEEESKTEYLLACQTNFKAPYTCGNEFTGITVTYEPSMMDVSFNTTTYDCELGTAAVCATKTQSSGDAVTTTLASSESSAWMTAITVLEVKKRKTIKKKKTTATAAPTAGSSSNLCKRRTHSNNSGGDSSSGSSGGSSSSGSSGSSGSDSDSSDGTSGTKTNSGSTTDDDDTTTSQSTKNKNNDDGCSGASKVTGTWGLLGMVLSGYFVVNL</sequence>
<feature type="signal peptide" evidence="2">
    <location>
        <begin position="1"/>
        <end position="19"/>
    </location>
</feature>
<keyword evidence="2" id="KW-0732">Signal</keyword>
<accession>A0A3M2RSZ7</accession>
<dbReference type="Proteomes" id="UP000277212">
    <property type="component" value="Unassembled WGS sequence"/>
</dbReference>
<evidence type="ECO:0000256" key="2">
    <source>
        <dbReference type="SAM" id="SignalP"/>
    </source>
</evidence>
<comment type="caution">
    <text evidence="3">The sequence shown here is derived from an EMBL/GenBank/DDBJ whole genome shotgun (WGS) entry which is preliminary data.</text>
</comment>
<feature type="compositionally biased region" description="Low complexity" evidence="1">
    <location>
        <begin position="172"/>
        <end position="216"/>
    </location>
</feature>
<dbReference type="AlphaFoldDB" id="A0A3M2RSZ7"/>
<reference evidence="3 4" key="1">
    <citation type="submission" date="2017-06" db="EMBL/GenBank/DDBJ databases">
        <title>Comparative genomic analysis of Ambrosia Fusariam Clade fungi.</title>
        <authorList>
            <person name="Stajich J.E."/>
            <person name="Carrillo J."/>
            <person name="Kijimoto T."/>
            <person name="Eskalen A."/>
            <person name="O'Donnell K."/>
            <person name="Kasson M."/>
        </authorList>
    </citation>
    <scope>NUCLEOTIDE SEQUENCE [LARGE SCALE GENOMIC DNA]</scope>
    <source>
        <strain evidence="3">UCR3666</strain>
    </source>
</reference>
<protein>
    <submittedName>
        <fullName evidence="3">Uncharacterized protein</fullName>
    </submittedName>
</protein>
<proteinExistence type="predicted"/>
<evidence type="ECO:0000313" key="4">
    <source>
        <dbReference type="Proteomes" id="UP000277212"/>
    </source>
</evidence>
<gene>
    <name evidence="3" type="ORF">CDV36_011947</name>
</gene>
<evidence type="ECO:0000256" key="1">
    <source>
        <dbReference type="SAM" id="MobiDB-lite"/>
    </source>
</evidence>
<feature type="chain" id="PRO_5017990956" evidence="2">
    <location>
        <begin position="20"/>
        <end position="262"/>
    </location>
</feature>
<evidence type="ECO:0000313" key="3">
    <source>
        <dbReference type="EMBL" id="RMJ08436.1"/>
    </source>
</evidence>
<keyword evidence="4" id="KW-1185">Reference proteome</keyword>